<feature type="transmembrane region" description="Helical" evidence="7">
    <location>
        <begin position="80"/>
        <end position="99"/>
    </location>
</feature>
<name>A0AAE7C338_9PAST</name>
<evidence type="ECO:0000313" key="8">
    <source>
        <dbReference type="EMBL" id="QIM65298.1"/>
    </source>
</evidence>
<feature type="transmembrane region" description="Helical" evidence="7">
    <location>
        <begin position="105"/>
        <end position="126"/>
    </location>
</feature>
<feature type="transmembrane region" description="Helical" evidence="7">
    <location>
        <begin position="138"/>
        <end position="157"/>
    </location>
</feature>
<dbReference type="EMBL" id="RKQT01000001">
    <property type="protein sequence ID" value="RPE96268.1"/>
    <property type="molecule type" value="Genomic_DNA"/>
</dbReference>
<accession>A0AAE7C338</accession>
<evidence type="ECO:0000313" key="9">
    <source>
        <dbReference type="EMBL" id="RPE96268.1"/>
    </source>
</evidence>
<evidence type="ECO:0000313" key="11">
    <source>
        <dbReference type="Proteomes" id="UP000502287"/>
    </source>
</evidence>
<keyword evidence="3" id="KW-0813">Transport</keyword>
<keyword evidence="5 7" id="KW-1133">Transmembrane helix</keyword>
<evidence type="ECO:0000313" key="10">
    <source>
        <dbReference type="Proteomes" id="UP000276901"/>
    </source>
</evidence>
<feature type="transmembrane region" description="Helical" evidence="7">
    <location>
        <begin position="281"/>
        <end position="302"/>
    </location>
</feature>
<feature type="transmembrane region" description="Helical" evidence="7">
    <location>
        <begin position="228"/>
        <end position="246"/>
    </location>
</feature>
<evidence type="ECO:0000256" key="7">
    <source>
        <dbReference type="SAM" id="Phobius"/>
    </source>
</evidence>
<evidence type="ECO:0000256" key="6">
    <source>
        <dbReference type="ARBA" id="ARBA00023136"/>
    </source>
</evidence>
<comment type="subcellular location">
    <subcellularLocation>
        <location evidence="1">Membrane</location>
        <topology evidence="1">Multi-pass membrane protein</topology>
    </subcellularLocation>
</comment>
<keyword evidence="10" id="KW-1185">Reference proteome</keyword>
<dbReference type="InterPro" id="IPR038665">
    <property type="entry name" value="Voltage-dep_anion_channel_sf"/>
</dbReference>
<reference evidence="8 11" key="1">
    <citation type="submission" date="2016-03" db="EMBL/GenBank/DDBJ databases">
        <authorList>
            <person name="Hansen M.J."/>
            <person name="Bojesen A.M."/>
            <person name="Planet P."/>
        </authorList>
    </citation>
    <scope>NUCLEOTIDE SEQUENCE [LARGE SCALE GENOMIC DNA]</scope>
    <source>
        <strain evidence="8 11">HPA 21</strain>
    </source>
</reference>
<dbReference type="NCBIfam" id="TIGR00816">
    <property type="entry name" value="tdt"/>
    <property type="match status" value="1"/>
</dbReference>
<dbReference type="InterPro" id="IPR052951">
    <property type="entry name" value="Tellurite_res_ion_channel"/>
</dbReference>
<dbReference type="Proteomes" id="UP000502287">
    <property type="component" value="Chromosome"/>
</dbReference>
<protein>
    <submittedName>
        <fullName evidence="8">Dicarboxylate transporter/tellurite-resistance protein TehA</fullName>
    </submittedName>
    <submittedName>
        <fullName evidence="9">Tellurite resistance protein</fullName>
    </submittedName>
</protein>
<evidence type="ECO:0000256" key="1">
    <source>
        <dbReference type="ARBA" id="ARBA00004141"/>
    </source>
</evidence>
<dbReference type="Gene3D" id="1.50.10.150">
    <property type="entry name" value="Voltage-dependent anion channel"/>
    <property type="match status" value="1"/>
</dbReference>
<comment type="similarity">
    <text evidence="2">Belongs to the tellurite-resistance/dicarboxylate transporter (TDT) family.</text>
</comment>
<dbReference type="PANTHER" id="PTHR37955">
    <property type="entry name" value="TELLURITE RESISTANCE PROTEIN TEHA"/>
    <property type="match status" value="1"/>
</dbReference>
<gene>
    <name evidence="8" type="ORF">A4G17_07515</name>
    <name evidence="9" type="ORF">EDC49_0657</name>
</gene>
<dbReference type="InterPro" id="IPR011552">
    <property type="entry name" value="TehA/Mae1"/>
</dbReference>
<evidence type="ECO:0000256" key="3">
    <source>
        <dbReference type="ARBA" id="ARBA00022448"/>
    </source>
</evidence>
<feature type="transmembrane region" description="Helical" evidence="7">
    <location>
        <begin position="38"/>
        <end position="59"/>
    </location>
</feature>
<feature type="transmembrane region" description="Helical" evidence="7">
    <location>
        <begin position="163"/>
        <end position="183"/>
    </location>
</feature>
<keyword evidence="6 7" id="KW-0472">Membrane</keyword>
<dbReference type="AlphaFoldDB" id="A0AAE7C338"/>
<reference evidence="9 10" key="2">
    <citation type="submission" date="2018-11" db="EMBL/GenBank/DDBJ databases">
        <title>Genomic Encyclopedia of Type Strains, Phase IV (KMG-IV): sequencing the most valuable type-strain genomes for metagenomic binning, comparative biology and taxonomic classification.</title>
        <authorList>
            <person name="Goeker M."/>
        </authorList>
    </citation>
    <scope>NUCLEOTIDE SEQUENCE [LARGE SCALE GENOMIC DNA]</scope>
    <source>
        <strain evidence="9 10">DSM 25797</strain>
    </source>
</reference>
<dbReference type="EMBL" id="CP015029">
    <property type="protein sequence ID" value="QIM65298.1"/>
    <property type="molecule type" value="Genomic_DNA"/>
</dbReference>
<proteinExistence type="inferred from homology"/>
<evidence type="ECO:0000256" key="5">
    <source>
        <dbReference type="ARBA" id="ARBA00022989"/>
    </source>
</evidence>
<feature type="transmembrane region" description="Helical" evidence="7">
    <location>
        <begin position="253"/>
        <end position="275"/>
    </location>
</feature>
<dbReference type="Pfam" id="PF03595">
    <property type="entry name" value="SLAC1"/>
    <property type="match status" value="1"/>
</dbReference>
<dbReference type="Proteomes" id="UP000276901">
    <property type="component" value="Unassembled WGS sequence"/>
</dbReference>
<organism evidence="8 11">
    <name type="scientific">Frederiksenia canicola</name>
    <dbReference type="NCBI Taxonomy" id="123824"/>
    <lineage>
        <taxon>Bacteria</taxon>
        <taxon>Pseudomonadati</taxon>
        <taxon>Pseudomonadota</taxon>
        <taxon>Gammaproteobacteria</taxon>
        <taxon>Pasteurellales</taxon>
        <taxon>Pasteurellaceae</taxon>
        <taxon>Frederiksenia</taxon>
    </lineage>
</organism>
<evidence type="ECO:0000256" key="2">
    <source>
        <dbReference type="ARBA" id="ARBA00008566"/>
    </source>
</evidence>
<dbReference type="RefSeq" id="WP_123956170.1">
    <property type="nucleotide sequence ID" value="NZ_CP015029.1"/>
</dbReference>
<evidence type="ECO:0000256" key="4">
    <source>
        <dbReference type="ARBA" id="ARBA00022692"/>
    </source>
</evidence>
<keyword evidence="4 7" id="KW-0812">Transmembrane</keyword>
<dbReference type="PANTHER" id="PTHR37955:SF1">
    <property type="entry name" value="DEP DOMAIN-CONTAINING PROTEIN"/>
    <property type="match status" value="1"/>
</dbReference>
<dbReference type="NCBIfam" id="NF008032">
    <property type="entry name" value="PRK10764.1"/>
    <property type="match status" value="1"/>
</dbReference>
<dbReference type="KEGG" id="fcl:A4G17_07515"/>
<sequence length="312" mass="34700">MSKPFPMPTQYFAIVLGLCATSIAWFHATELFPFAETVGSVLGTIAIAIWLLFISLYAYKIIRYPELVKEELNCPVRFSYVALIPITTMLIGDLFYHWQLAFGEVLVWLGVVAQVSYATVQLGGLWQNEKFTQNATVPPFYLPSVAANFTSATSLALLGYTDIAYFFLGAGFIAWVMFEPVLLQHLRKATIDPAIRSSLGIVLAPSFVGGAAYLTINGGEIDLFIKFLWGYGFLQLLFLARIFPWICQRQFSIGLWAFSFGLGSMANTAVSFAHHSELHPFAIGVFAFANLMILLLCLGTLLKIVQGKFWLK</sequence>
<dbReference type="GO" id="GO:0005886">
    <property type="term" value="C:plasma membrane"/>
    <property type="evidence" value="ECO:0007669"/>
    <property type="project" value="TreeGrafter"/>
</dbReference>
<dbReference type="InterPro" id="IPR004695">
    <property type="entry name" value="SLAC1/Mae1/Ssu1/TehA"/>
</dbReference>
<dbReference type="GO" id="GO:0046583">
    <property type="term" value="F:monoatomic cation efflux transmembrane transporter activity"/>
    <property type="evidence" value="ECO:0007669"/>
    <property type="project" value="TreeGrafter"/>
</dbReference>
<feature type="transmembrane region" description="Helical" evidence="7">
    <location>
        <begin position="195"/>
        <end position="216"/>
    </location>
</feature>